<dbReference type="Gene3D" id="3.40.50.1110">
    <property type="entry name" value="SGNH hydrolase"/>
    <property type="match status" value="1"/>
</dbReference>
<keyword evidence="2" id="KW-1185">Reference proteome</keyword>
<proteinExistence type="predicted"/>
<dbReference type="RefSeq" id="XP_022303737.1">
    <property type="nucleotide sequence ID" value="XM_022448029.1"/>
</dbReference>
<dbReference type="Proteomes" id="UP000694844">
    <property type="component" value="Chromosome 9"/>
</dbReference>
<dbReference type="OrthoDB" id="6056465at2759"/>
<reference evidence="3" key="1">
    <citation type="submission" date="2025-08" db="UniProtKB">
        <authorList>
            <consortium name="RefSeq"/>
        </authorList>
    </citation>
    <scope>IDENTIFICATION</scope>
    <source>
        <tissue evidence="3">Whole sample</tissue>
    </source>
</reference>
<accession>A0A8B8BK65</accession>
<dbReference type="GeneID" id="111111201"/>
<dbReference type="AlphaFoldDB" id="A0A8B8BK65"/>
<evidence type="ECO:0000256" key="1">
    <source>
        <dbReference type="SAM" id="MobiDB-lite"/>
    </source>
</evidence>
<sequence length="383" mass="44944">MMEDDFQPDYEYGSDIEEPPSPPKIQGATKGKKGKPCPVCFAKFTHVKRHIIKDHLPWYASPTTCCSVCHINLGQEHFLDLHNQKVHNNNYTSCRLDTFWVEFMFSLLLRIMQMLKMENFEKLYKFINSEDRFECCKGAVFSNEDLTLGEKFLKEKFPEENMPNSPYPVKNAACLLHWKILSILIDMSNCAELLMNIYKKYIVWILGSSIVHWSEKRAIDLGIQNLEFDSNILNIFWKGIRGMKWESLHDTIEICKSKFPSPDFIIIHLGSNDIKFACSKKLFQQIQRDLTFIREEFPKSFVLFSEILCRQVWRNLKWKEGEKERGIINSETKKFLGGENFIQHPRIIGSKSYLFRDDGVHLTDIGNDYLLEDFKLKLQQIIV</sequence>
<evidence type="ECO:0000313" key="2">
    <source>
        <dbReference type="Proteomes" id="UP000694844"/>
    </source>
</evidence>
<dbReference type="SUPFAM" id="SSF52266">
    <property type="entry name" value="SGNH hydrolase"/>
    <property type="match status" value="1"/>
</dbReference>
<gene>
    <name evidence="3" type="primary">LOC111111201</name>
</gene>
<protein>
    <submittedName>
        <fullName evidence="3">Uncharacterized protein LOC111111201</fullName>
    </submittedName>
</protein>
<dbReference type="InterPro" id="IPR036514">
    <property type="entry name" value="SGNH_hydro_sf"/>
</dbReference>
<dbReference type="KEGG" id="cvn:111111201"/>
<organism evidence="2 3">
    <name type="scientific">Crassostrea virginica</name>
    <name type="common">Eastern oyster</name>
    <dbReference type="NCBI Taxonomy" id="6565"/>
    <lineage>
        <taxon>Eukaryota</taxon>
        <taxon>Metazoa</taxon>
        <taxon>Spiralia</taxon>
        <taxon>Lophotrochozoa</taxon>
        <taxon>Mollusca</taxon>
        <taxon>Bivalvia</taxon>
        <taxon>Autobranchia</taxon>
        <taxon>Pteriomorphia</taxon>
        <taxon>Ostreida</taxon>
        <taxon>Ostreoidea</taxon>
        <taxon>Ostreidae</taxon>
        <taxon>Crassostrea</taxon>
    </lineage>
</organism>
<evidence type="ECO:0000313" key="3">
    <source>
        <dbReference type="RefSeq" id="XP_022303737.1"/>
    </source>
</evidence>
<name>A0A8B8BK65_CRAVI</name>
<feature type="region of interest" description="Disordered" evidence="1">
    <location>
        <begin position="1"/>
        <end position="34"/>
    </location>
</feature>
<feature type="compositionally biased region" description="Acidic residues" evidence="1">
    <location>
        <begin position="1"/>
        <end position="18"/>
    </location>
</feature>
<dbReference type="CDD" id="cd00229">
    <property type="entry name" value="SGNH_hydrolase"/>
    <property type="match status" value="1"/>
</dbReference>